<keyword evidence="4" id="KW-1185">Reference proteome</keyword>
<accession>A0ABN7SAN4</accession>
<name>A0ABN7SAN4_OIKDI</name>
<feature type="transmembrane region" description="Helical" evidence="1">
    <location>
        <begin position="250"/>
        <end position="268"/>
    </location>
</feature>
<evidence type="ECO:0000313" key="3">
    <source>
        <dbReference type="EMBL" id="CAG5094275.1"/>
    </source>
</evidence>
<gene>
    <name evidence="3" type="ORF">OKIOD_LOCUS4969</name>
</gene>
<dbReference type="EMBL" id="OU015569">
    <property type="protein sequence ID" value="CAG5094275.1"/>
    <property type="molecule type" value="Genomic_DNA"/>
</dbReference>
<organism evidence="3 4">
    <name type="scientific">Oikopleura dioica</name>
    <name type="common">Tunicate</name>
    <dbReference type="NCBI Taxonomy" id="34765"/>
    <lineage>
        <taxon>Eukaryota</taxon>
        <taxon>Metazoa</taxon>
        <taxon>Chordata</taxon>
        <taxon>Tunicata</taxon>
        <taxon>Appendicularia</taxon>
        <taxon>Copelata</taxon>
        <taxon>Oikopleuridae</taxon>
        <taxon>Oikopleura</taxon>
    </lineage>
</organism>
<feature type="signal peptide" evidence="2">
    <location>
        <begin position="1"/>
        <end position="15"/>
    </location>
</feature>
<reference evidence="3 4" key="1">
    <citation type="submission" date="2021-04" db="EMBL/GenBank/DDBJ databases">
        <authorList>
            <person name="Bliznina A."/>
        </authorList>
    </citation>
    <scope>NUCLEOTIDE SEQUENCE [LARGE SCALE GENOMIC DNA]</scope>
</reference>
<keyword evidence="1" id="KW-1133">Transmembrane helix</keyword>
<sequence length="303" mass="33763">MVIFITVSILGLALGGLKDETVHKEIDEKGGEMELKNGAKVIVEKKDVIDRKSFSFAVLPSGSVFNGKLEHAAGEDYLAQSFTFNNGLIRRAMTSPVVLQKSTRNKNFDPLGTATSGNSSKVWDYHNETEAVGEYMTDYYLLKPQRNFNRPITVLLPIKHELKRNFTYHVFVVSQEFSHHAPELSTEHVEHFFVEGWGFINSREGSIELSGGFLKFETAMGGLFVAAQFRAENDPYALVGVAKPSAGRRFGLALVIICLIVLSAVLVYRFGFRNNVKFTAPPALAQTFNYLSWRKLTTSNAVV</sequence>
<keyword evidence="1" id="KW-0812">Transmembrane</keyword>
<evidence type="ECO:0000256" key="1">
    <source>
        <dbReference type="SAM" id="Phobius"/>
    </source>
</evidence>
<keyword evidence="2" id="KW-0732">Signal</keyword>
<feature type="chain" id="PRO_5046964498" evidence="2">
    <location>
        <begin position="16"/>
        <end position="303"/>
    </location>
</feature>
<dbReference type="Proteomes" id="UP001158576">
    <property type="component" value="Chromosome XSR"/>
</dbReference>
<keyword evidence="1" id="KW-0472">Membrane</keyword>
<evidence type="ECO:0000313" key="4">
    <source>
        <dbReference type="Proteomes" id="UP001158576"/>
    </source>
</evidence>
<proteinExistence type="predicted"/>
<protein>
    <submittedName>
        <fullName evidence="3">Oidioi.mRNA.OKI2018_I69.XSR.g13411.t1.cds</fullName>
    </submittedName>
</protein>
<evidence type="ECO:0000256" key="2">
    <source>
        <dbReference type="SAM" id="SignalP"/>
    </source>
</evidence>